<evidence type="ECO:0000313" key="3">
    <source>
        <dbReference type="Proteomes" id="UP001189616"/>
    </source>
</evidence>
<keyword evidence="3" id="KW-1185">Reference proteome</keyword>
<name>A0ABM9JS14_9RALS</name>
<dbReference type="Pfam" id="PF02567">
    <property type="entry name" value="PhzC-PhzF"/>
    <property type="match status" value="1"/>
</dbReference>
<dbReference type="PANTHER" id="PTHR13774:SF32">
    <property type="entry name" value="ANTISENSE-ENHANCING SEQUENCE 1"/>
    <property type="match status" value="1"/>
</dbReference>
<dbReference type="NCBIfam" id="TIGR00654">
    <property type="entry name" value="PhzF_family"/>
    <property type="match status" value="1"/>
</dbReference>
<dbReference type="InterPro" id="IPR003719">
    <property type="entry name" value="Phenazine_PhzF-like"/>
</dbReference>
<comment type="similarity">
    <text evidence="1">Belongs to the PhzF family.</text>
</comment>
<dbReference type="GO" id="GO:0016853">
    <property type="term" value="F:isomerase activity"/>
    <property type="evidence" value="ECO:0007669"/>
    <property type="project" value="UniProtKB-KW"/>
</dbReference>
<dbReference type="SUPFAM" id="SSF54506">
    <property type="entry name" value="Diaminopimelate epimerase-like"/>
    <property type="match status" value="1"/>
</dbReference>
<comment type="caution">
    <text evidence="2">The sequence shown here is derived from an EMBL/GenBank/DDBJ whole genome shotgun (WGS) entry which is preliminary data.</text>
</comment>
<dbReference type="Gene3D" id="3.10.310.10">
    <property type="entry name" value="Diaminopimelate Epimerase, Chain A, domain 1"/>
    <property type="match status" value="2"/>
</dbReference>
<proteinExistence type="inferred from homology"/>
<dbReference type="EC" id="5.1.-.-" evidence="2"/>
<accession>A0ABM9JS14</accession>
<reference evidence="2 3" key="1">
    <citation type="submission" date="2023-07" db="EMBL/GenBank/DDBJ databases">
        <authorList>
            <person name="Peeters C."/>
        </authorList>
    </citation>
    <scope>NUCLEOTIDE SEQUENCE [LARGE SCALE GENOMIC DNA]</scope>
    <source>
        <strain evidence="2 3">LMG 7141</strain>
    </source>
</reference>
<gene>
    <name evidence="2" type="primary">yddE_2</name>
    <name evidence="2" type="ORF">LMG7141_03990</name>
</gene>
<dbReference type="PIRSF" id="PIRSF016184">
    <property type="entry name" value="PhzC_PhzF"/>
    <property type="match status" value="1"/>
</dbReference>
<keyword evidence="2" id="KW-0413">Isomerase</keyword>
<sequence length="303" mass="32884">MMTHRHTVFFFSNTSDAIMPRYAFRLLNVFAESTFGGNQLAVFEDGRGLDDATMQAIGRQFNLSEITFIFPDDTDGATARFRIFTPDYEMPFAGHPSLGTAQVVRELYGPGNELTLRCQSGIVSLTAQDEGWSLVPPRSGALNTREADPAIAQMLGLDADALAGPPLWVDAGIEQLMVPVKTRADVERARPDPSAFDAWPRSRNDGRNAYVFTMPAPGSDDPVVSRFFFEYGTGLWEDPGTGSACANLGGWLRSTGHALPASYRIEQGAAVGRPCHLTLRVDADGTIHVGGRVIEIGRGTLTI</sequence>
<protein>
    <submittedName>
        <fullName evidence="2">Isomerase YddE</fullName>
        <ecNumber evidence="2">5.1.-.-</ecNumber>
    </submittedName>
</protein>
<organism evidence="2 3">
    <name type="scientific">Ralstonia condita</name>
    <dbReference type="NCBI Taxonomy" id="3058600"/>
    <lineage>
        <taxon>Bacteria</taxon>
        <taxon>Pseudomonadati</taxon>
        <taxon>Pseudomonadota</taxon>
        <taxon>Betaproteobacteria</taxon>
        <taxon>Burkholderiales</taxon>
        <taxon>Burkholderiaceae</taxon>
        <taxon>Ralstonia</taxon>
    </lineage>
</organism>
<dbReference type="Proteomes" id="UP001189616">
    <property type="component" value="Unassembled WGS sequence"/>
</dbReference>
<evidence type="ECO:0000313" key="2">
    <source>
        <dbReference type="EMBL" id="CAJ0801590.1"/>
    </source>
</evidence>
<evidence type="ECO:0000256" key="1">
    <source>
        <dbReference type="ARBA" id="ARBA00008270"/>
    </source>
</evidence>
<dbReference type="PANTHER" id="PTHR13774">
    <property type="entry name" value="PHENAZINE BIOSYNTHESIS PROTEIN"/>
    <property type="match status" value="1"/>
</dbReference>
<dbReference type="EMBL" id="CATYWO010000010">
    <property type="protein sequence ID" value="CAJ0801590.1"/>
    <property type="molecule type" value="Genomic_DNA"/>
</dbReference>